<organism evidence="6 7">
    <name type="scientific">Micrococcus endophyticus</name>
    <dbReference type="NCBI Taxonomy" id="455343"/>
    <lineage>
        <taxon>Bacteria</taxon>
        <taxon>Bacillati</taxon>
        <taxon>Actinomycetota</taxon>
        <taxon>Actinomycetes</taxon>
        <taxon>Micrococcales</taxon>
        <taxon>Micrococcaceae</taxon>
        <taxon>Micrococcus</taxon>
    </lineage>
</organism>
<keyword evidence="7" id="KW-1185">Reference proteome</keyword>
<evidence type="ECO:0000313" key="6">
    <source>
        <dbReference type="EMBL" id="MBB5847715.1"/>
    </source>
</evidence>
<dbReference type="PANTHER" id="PTHR30520:SF2">
    <property type="entry name" value="INNER MEMBRANE PROTEIN YFDC"/>
    <property type="match status" value="1"/>
</dbReference>
<dbReference type="PANTHER" id="PTHR30520">
    <property type="entry name" value="FORMATE TRANSPORTER-RELATED"/>
    <property type="match status" value="1"/>
</dbReference>
<keyword evidence="4 5" id="KW-0472">Membrane</keyword>
<dbReference type="InterPro" id="IPR023271">
    <property type="entry name" value="Aquaporin-like"/>
</dbReference>
<dbReference type="Gene3D" id="1.20.1080.10">
    <property type="entry name" value="Glycerol uptake facilitator protein"/>
    <property type="match status" value="1"/>
</dbReference>
<keyword evidence="2 5" id="KW-0812">Transmembrane</keyword>
<feature type="transmembrane region" description="Helical" evidence="5">
    <location>
        <begin position="112"/>
        <end position="137"/>
    </location>
</feature>
<comment type="subcellular location">
    <subcellularLocation>
        <location evidence="1">Membrane</location>
        <topology evidence="1">Multi-pass membrane protein</topology>
    </subcellularLocation>
</comment>
<feature type="transmembrane region" description="Helical" evidence="5">
    <location>
        <begin position="157"/>
        <end position="175"/>
    </location>
</feature>
<dbReference type="InterPro" id="IPR000292">
    <property type="entry name" value="For/NO2_transpt"/>
</dbReference>
<dbReference type="GO" id="GO:0015499">
    <property type="term" value="F:formate transmembrane transporter activity"/>
    <property type="evidence" value="ECO:0007669"/>
    <property type="project" value="TreeGrafter"/>
</dbReference>
<feature type="transmembrane region" description="Helical" evidence="5">
    <location>
        <begin position="40"/>
        <end position="62"/>
    </location>
</feature>
<evidence type="ECO:0000256" key="2">
    <source>
        <dbReference type="ARBA" id="ARBA00022692"/>
    </source>
</evidence>
<accession>A0A7W9JGY7</accession>
<gene>
    <name evidence="6" type="ORF">HDA33_000279</name>
</gene>
<dbReference type="RefSeq" id="WP_184170105.1">
    <property type="nucleotide sequence ID" value="NZ_BAABAG010000002.1"/>
</dbReference>
<dbReference type="EMBL" id="JACHMW010000001">
    <property type="protein sequence ID" value="MBB5847715.1"/>
    <property type="molecule type" value="Genomic_DNA"/>
</dbReference>
<sequence>MSEEHTGHDRREADVEDAVEDVHHEAVEEGAERLHRSWPVLLTTGFLGGVEISIGLLAYLLALHETGSHLLAGVAFSIGFIALFLAHSELFTEGFYYPIMAIVNGRATWAELLRLWGVTLLMNLIGGWITVGLIVVAFPKLHPVIAETAHHFLDIGLSWQGAALAVLAGAAITLLTRMQAGADEAVATVVASVAGAVVLAGASLFHSVLDSVVIFGAIHAGVEGVDYLAWLGWIWWVIPLNVLGGLVFTTLPRVLRSAEVREDAPA</sequence>
<dbReference type="Pfam" id="PF01226">
    <property type="entry name" value="Form_Nir_trans"/>
    <property type="match status" value="1"/>
</dbReference>
<comment type="caution">
    <text evidence="6">The sequence shown here is derived from an EMBL/GenBank/DDBJ whole genome shotgun (WGS) entry which is preliminary data.</text>
</comment>
<feature type="transmembrane region" description="Helical" evidence="5">
    <location>
        <begin position="227"/>
        <end position="251"/>
    </location>
</feature>
<evidence type="ECO:0000256" key="1">
    <source>
        <dbReference type="ARBA" id="ARBA00004141"/>
    </source>
</evidence>
<name>A0A7W9JGY7_9MICC</name>
<proteinExistence type="predicted"/>
<evidence type="ECO:0000313" key="7">
    <source>
        <dbReference type="Proteomes" id="UP000567246"/>
    </source>
</evidence>
<keyword evidence="3 5" id="KW-1133">Transmembrane helix</keyword>
<evidence type="ECO:0000256" key="4">
    <source>
        <dbReference type="ARBA" id="ARBA00023136"/>
    </source>
</evidence>
<dbReference type="Proteomes" id="UP000567246">
    <property type="component" value="Unassembled WGS sequence"/>
</dbReference>
<feature type="transmembrane region" description="Helical" evidence="5">
    <location>
        <begin position="68"/>
        <end position="91"/>
    </location>
</feature>
<dbReference type="AlphaFoldDB" id="A0A7W9JGY7"/>
<feature type="transmembrane region" description="Helical" evidence="5">
    <location>
        <begin position="187"/>
        <end position="207"/>
    </location>
</feature>
<protein>
    <submittedName>
        <fullName evidence="6">Formate/nitrite transporter FocA (FNT family)</fullName>
    </submittedName>
</protein>
<evidence type="ECO:0000256" key="3">
    <source>
        <dbReference type="ARBA" id="ARBA00022989"/>
    </source>
</evidence>
<reference evidence="6 7" key="1">
    <citation type="submission" date="2020-08" db="EMBL/GenBank/DDBJ databases">
        <title>Sequencing the genomes of 1000 actinobacteria strains.</title>
        <authorList>
            <person name="Klenk H.-P."/>
        </authorList>
    </citation>
    <scope>NUCLEOTIDE SEQUENCE [LARGE SCALE GENOMIC DNA]</scope>
    <source>
        <strain evidence="6 7">DSM 17945</strain>
    </source>
</reference>
<dbReference type="GO" id="GO:0005886">
    <property type="term" value="C:plasma membrane"/>
    <property type="evidence" value="ECO:0007669"/>
    <property type="project" value="TreeGrafter"/>
</dbReference>
<evidence type="ECO:0000256" key="5">
    <source>
        <dbReference type="SAM" id="Phobius"/>
    </source>
</evidence>